<proteinExistence type="predicted"/>
<organism evidence="1 2">
    <name type="scientific">Meloidogyne incognita</name>
    <name type="common">Southern root-knot nematode worm</name>
    <name type="synonym">Oxyuris incognita</name>
    <dbReference type="NCBI Taxonomy" id="6306"/>
    <lineage>
        <taxon>Eukaryota</taxon>
        <taxon>Metazoa</taxon>
        <taxon>Ecdysozoa</taxon>
        <taxon>Nematoda</taxon>
        <taxon>Chromadorea</taxon>
        <taxon>Rhabditida</taxon>
        <taxon>Tylenchina</taxon>
        <taxon>Tylenchomorpha</taxon>
        <taxon>Tylenchoidea</taxon>
        <taxon>Meloidogynidae</taxon>
        <taxon>Meloidogyninae</taxon>
        <taxon>Meloidogyne</taxon>
        <taxon>Meloidogyne incognita group</taxon>
    </lineage>
</organism>
<name>A0A914L0F8_MELIC</name>
<evidence type="ECO:0000313" key="1">
    <source>
        <dbReference type="Proteomes" id="UP000887563"/>
    </source>
</evidence>
<dbReference type="Proteomes" id="UP000887563">
    <property type="component" value="Unplaced"/>
</dbReference>
<evidence type="ECO:0000313" key="2">
    <source>
        <dbReference type="WBParaSite" id="Minc3s00194g07214"/>
    </source>
</evidence>
<sequence length="66" mass="7526">MMQVDVVATSSDLALTQCSFVGDELARLPSRMPVVSTTNQKLQFIQETFRQFFVVALEKVFLEVWV</sequence>
<accession>A0A914L0F8</accession>
<reference evidence="2" key="1">
    <citation type="submission" date="2022-11" db="UniProtKB">
        <authorList>
            <consortium name="WormBaseParasite"/>
        </authorList>
    </citation>
    <scope>IDENTIFICATION</scope>
</reference>
<keyword evidence="1" id="KW-1185">Reference proteome</keyword>
<dbReference type="WBParaSite" id="Minc3s00194g07214">
    <property type="protein sequence ID" value="Minc3s00194g07214"/>
    <property type="gene ID" value="Minc3s00194g07214"/>
</dbReference>
<protein>
    <submittedName>
        <fullName evidence="2">Uncharacterized protein</fullName>
    </submittedName>
</protein>
<dbReference type="AlphaFoldDB" id="A0A914L0F8"/>